<dbReference type="Proteomes" id="UP000515158">
    <property type="component" value="Unplaced"/>
</dbReference>
<reference evidence="2" key="1">
    <citation type="submission" date="2025-08" db="UniProtKB">
        <authorList>
            <consortium name="RefSeq"/>
        </authorList>
    </citation>
    <scope>IDENTIFICATION</scope>
    <source>
        <tissue evidence="2">Total insect</tissue>
    </source>
</reference>
<dbReference type="InParanoid" id="A0A6P8YK00"/>
<keyword evidence="1" id="KW-1185">Reference proteome</keyword>
<dbReference type="PANTHER" id="PTHR21398">
    <property type="entry name" value="AGAP007094-PA"/>
    <property type="match status" value="1"/>
</dbReference>
<dbReference type="InterPro" id="IPR006631">
    <property type="entry name" value="DM4_12"/>
</dbReference>
<evidence type="ECO:0000313" key="2">
    <source>
        <dbReference type="RefSeq" id="XP_034240198.1"/>
    </source>
</evidence>
<gene>
    <name evidence="2" type="primary">LOC117644693</name>
</gene>
<dbReference type="KEGG" id="tpal:117644693"/>
<accession>A0A6P8YK00</accession>
<proteinExistence type="predicted"/>
<name>A0A6P8YK00_THRPL</name>
<dbReference type="Pfam" id="PF07841">
    <property type="entry name" value="DM4_12"/>
    <property type="match status" value="1"/>
</dbReference>
<dbReference type="PANTHER" id="PTHR21398:SF21">
    <property type="entry name" value="AGAP004005-PA"/>
    <property type="match status" value="1"/>
</dbReference>
<dbReference type="RefSeq" id="XP_034240198.1">
    <property type="nucleotide sequence ID" value="XM_034384307.1"/>
</dbReference>
<organism evidence="2">
    <name type="scientific">Thrips palmi</name>
    <name type="common">Melon thrips</name>
    <dbReference type="NCBI Taxonomy" id="161013"/>
    <lineage>
        <taxon>Eukaryota</taxon>
        <taxon>Metazoa</taxon>
        <taxon>Ecdysozoa</taxon>
        <taxon>Arthropoda</taxon>
        <taxon>Hexapoda</taxon>
        <taxon>Insecta</taxon>
        <taxon>Pterygota</taxon>
        <taxon>Neoptera</taxon>
        <taxon>Paraneoptera</taxon>
        <taxon>Thysanoptera</taxon>
        <taxon>Terebrantia</taxon>
        <taxon>Thripoidea</taxon>
        <taxon>Thripidae</taxon>
        <taxon>Thrips</taxon>
    </lineage>
</organism>
<sequence>MVNPSRSIGNMATRRPALLQALVVMVTVAAVNLGTASAGGRHARHLIFTSNNIIQLIGGFGMPVDLPQQAVTMGYVIKSHFMTPNNATQFTRPLEAFSSRQARAIAGTADNQVADKLAAGTSPIKSSRWHMYSTLQSAIEELGAGTGTGRQCLLRAVCEAAAFTVRHDGLLGEMLHVLLTPSSTDEPVLLHQDNEFHAAEKLGRQARSTRDPVDTCTRIFNGCRTATLDLFTRMLPY</sequence>
<dbReference type="AlphaFoldDB" id="A0A6P8YK00"/>
<protein>
    <submittedName>
        <fullName evidence="2">Uncharacterized protein LOC117644693</fullName>
    </submittedName>
</protein>
<evidence type="ECO:0000313" key="1">
    <source>
        <dbReference type="Proteomes" id="UP000515158"/>
    </source>
</evidence>
<dbReference type="SMART" id="SM00718">
    <property type="entry name" value="DM4_12"/>
    <property type="match status" value="1"/>
</dbReference>
<dbReference type="GeneID" id="117644693"/>
<dbReference type="OrthoDB" id="8186940at2759"/>